<accession>A0A329MPN4</accession>
<dbReference type="AlphaFoldDB" id="A0A329MPN4"/>
<dbReference type="InterPro" id="IPR002052">
    <property type="entry name" value="DNA_methylase_N6_adenine_CS"/>
</dbReference>
<dbReference type="GO" id="GO:0032259">
    <property type="term" value="P:methylation"/>
    <property type="evidence" value="ECO:0007669"/>
    <property type="project" value="UniProtKB-KW"/>
</dbReference>
<evidence type="ECO:0000259" key="7">
    <source>
        <dbReference type="Pfam" id="PF12950"/>
    </source>
</evidence>
<dbReference type="SUPFAM" id="SSF53335">
    <property type="entry name" value="S-adenosyl-L-methionine-dependent methyltransferases"/>
    <property type="match status" value="1"/>
</dbReference>
<dbReference type="SUPFAM" id="SSF116734">
    <property type="entry name" value="DNA methylase specificity domain"/>
    <property type="match status" value="1"/>
</dbReference>
<dbReference type="GO" id="GO:0009007">
    <property type="term" value="F:site-specific DNA-methyltransferase (adenine-specific) activity"/>
    <property type="evidence" value="ECO:0007669"/>
    <property type="project" value="UniProtKB-EC"/>
</dbReference>
<dbReference type="GO" id="GO:0009307">
    <property type="term" value="P:DNA restriction-modification system"/>
    <property type="evidence" value="ECO:0007669"/>
    <property type="project" value="UniProtKB-KW"/>
</dbReference>
<keyword evidence="9" id="KW-1185">Reference proteome</keyword>
<evidence type="ECO:0000256" key="1">
    <source>
        <dbReference type="ARBA" id="ARBA00011900"/>
    </source>
</evidence>
<dbReference type="PANTHER" id="PTHR33841:SF1">
    <property type="entry name" value="DNA METHYLTRANSFERASE A"/>
    <property type="match status" value="1"/>
</dbReference>
<dbReference type="InterPro" id="IPR050953">
    <property type="entry name" value="N4_N6_ade-DNA_methylase"/>
</dbReference>
<dbReference type="PROSITE" id="PS00092">
    <property type="entry name" value="N6_MTASE"/>
    <property type="match status" value="1"/>
</dbReference>
<dbReference type="Pfam" id="PF12950">
    <property type="entry name" value="TaqI_C"/>
    <property type="match status" value="1"/>
</dbReference>
<comment type="catalytic activity">
    <reaction evidence="5">
        <text>a 2'-deoxyadenosine in DNA + S-adenosyl-L-methionine = an N(6)-methyl-2'-deoxyadenosine in DNA + S-adenosyl-L-homocysteine + H(+)</text>
        <dbReference type="Rhea" id="RHEA:15197"/>
        <dbReference type="Rhea" id="RHEA-COMP:12418"/>
        <dbReference type="Rhea" id="RHEA-COMP:12419"/>
        <dbReference type="ChEBI" id="CHEBI:15378"/>
        <dbReference type="ChEBI" id="CHEBI:57856"/>
        <dbReference type="ChEBI" id="CHEBI:59789"/>
        <dbReference type="ChEBI" id="CHEBI:90615"/>
        <dbReference type="ChEBI" id="CHEBI:90616"/>
        <dbReference type="EC" id="2.1.1.72"/>
    </reaction>
</comment>
<keyword evidence="3" id="KW-0808">Transferase</keyword>
<dbReference type="CDD" id="cd02440">
    <property type="entry name" value="AdoMet_MTases"/>
    <property type="match status" value="1"/>
</dbReference>
<dbReference type="PRINTS" id="PR00507">
    <property type="entry name" value="N12N6MTFRASE"/>
</dbReference>
<sequence>MKQLIRIEEAAQLLGVSGATVRNWLKAGRLSAQYEGRSPLLDKQLVADLRSELFAANSQRLKQRRNKAAAEGRLIPAEYVKAIGLVELARAVLQLVGDSAEPIRSEAVLVEIALRLLADRGHIAVKETDMRAGGMLEAVHAGKIKLGVYTEAVTDLFDFHKNGPSAAEQSVMRRLLKYPVRFMEGEDLLGLLYMSLSNLRTRKPQGSYYTSSSLAEALVESSLELLQGQPRPAVVDPCCGSGNFLIHMYVTLKRRMILAGTPSDEAERLLLERCIAGYDIDPVAVSLAKLNLALLAGKAEAEDTLKFRVAVRNSLELADSPAHKFDLVIGNPPWGYKFSQAERIAARQTFRSAGTSVESFALFMESGVSMLEEGGLLAFLLPEAVLHVHMHKPIRRLLLEQTKIERIELLGTPFSRVYVPTVTLTVRKGAADASHTIAVKTGGETYKVDQLRFSENEQSIFNVQANDREHDLLERMRTLPGAMFLGGHAEFALGIVTGNNGKYVMSDKPEGGEVVLKGSRLFKYNCFPDNSYLVFAPDKFQQVAPEQTYRAKEKLLYRFVSEQLVFAYDNTQLLSLNSANLLIPELPGYSVKYVMAVLNSRPIQYFYSHSYQSVKVLRGYIESLPIPACDPELQEEIVRMTDALMRQKRLPGRLGLYEKIDEIMMDLFELLPEHKALIREKLPAVKFLCER</sequence>
<dbReference type="Proteomes" id="UP000250369">
    <property type="component" value="Unassembled WGS sequence"/>
</dbReference>
<dbReference type="EC" id="2.1.1.72" evidence="1"/>
<feature type="domain" description="TaqI-like C-terminal specificity" evidence="7">
    <location>
        <begin position="515"/>
        <end position="626"/>
    </location>
</feature>
<dbReference type="GO" id="GO:0003677">
    <property type="term" value="F:DNA binding"/>
    <property type="evidence" value="ECO:0007669"/>
    <property type="project" value="InterPro"/>
</dbReference>
<evidence type="ECO:0000313" key="9">
    <source>
        <dbReference type="Proteomes" id="UP000250369"/>
    </source>
</evidence>
<feature type="domain" description="DNA methylase adenine-specific" evidence="6">
    <location>
        <begin position="187"/>
        <end position="449"/>
    </location>
</feature>
<evidence type="ECO:0000256" key="4">
    <source>
        <dbReference type="ARBA" id="ARBA00022747"/>
    </source>
</evidence>
<dbReference type="InterPro" id="IPR025931">
    <property type="entry name" value="TaqI_C"/>
</dbReference>
<reference evidence="8 9" key="1">
    <citation type="journal article" date="2009" name="Int. J. Syst. Evol. Microbiol.">
        <title>Paenibacillus contaminans sp. nov., isolated from a contaminated laboratory plate.</title>
        <authorList>
            <person name="Chou J.H."/>
            <person name="Lee J.H."/>
            <person name="Lin M.C."/>
            <person name="Chang P.S."/>
            <person name="Arun A.B."/>
            <person name="Young C.C."/>
            <person name="Chen W.M."/>
        </authorList>
    </citation>
    <scope>NUCLEOTIDE SEQUENCE [LARGE SCALE GENOMIC DNA]</scope>
    <source>
        <strain evidence="8 9">CKOBP-6</strain>
    </source>
</reference>
<dbReference type="Pfam" id="PF02384">
    <property type="entry name" value="N6_Mtase"/>
    <property type="match status" value="1"/>
</dbReference>
<evidence type="ECO:0000256" key="2">
    <source>
        <dbReference type="ARBA" id="ARBA00022603"/>
    </source>
</evidence>
<dbReference type="RefSeq" id="WP_113030155.1">
    <property type="nucleotide sequence ID" value="NZ_QMFB01000003.1"/>
</dbReference>
<dbReference type="InterPro" id="IPR003356">
    <property type="entry name" value="DNA_methylase_A-5"/>
</dbReference>
<organism evidence="8 9">
    <name type="scientific">Paenibacillus contaminans</name>
    <dbReference type="NCBI Taxonomy" id="450362"/>
    <lineage>
        <taxon>Bacteria</taxon>
        <taxon>Bacillati</taxon>
        <taxon>Bacillota</taxon>
        <taxon>Bacilli</taxon>
        <taxon>Bacillales</taxon>
        <taxon>Paenibacillaceae</taxon>
        <taxon>Paenibacillus</taxon>
    </lineage>
</organism>
<keyword evidence="2" id="KW-0489">Methyltransferase</keyword>
<name>A0A329MPN4_9BACL</name>
<proteinExistence type="predicted"/>
<dbReference type="Gene3D" id="3.40.50.150">
    <property type="entry name" value="Vaccinia Virus protein VP39"/>
    <property type="match status" value="1"/>
</dbReference>
<keyword evidence="4" id="KW-0680">Restriction system</keyword>
<dbReference type="OrthoDB" id="32195at2"/>
<evidence type="ECO:0000313" key="8">
    <source>
        <dbReference type="EMBL" id="RAV21845.1"/>
    </source>
</evidence>
<gene>
    <name evidence="8" type="ORF">DQG23_07245</name>
</gene>
<dbReference type="PANTHER" id="PTHR33841">
    <property type="entry name" value="DNA METHYLTRANSFERASE YEEA-RELATED"/>
    <property type="match status" value="1"/>
</dbReference>
<comment type="caution">
    <text evidence="8">The sequence shown here is derived from an EMBL/GenBank/DDBJ whole genome shotgun (WGS) entry which is preliminary data.</text>
</comment>
<evidence type="ECO:0000259" key="6">
    <source>
        <dbReference type="Pfam" id="PF02384"/>
    </source>
</evidence>
<evidence type="ECO:0000256" key="5">
    <source>
        <dbReference type="ARBA" id="ARBA00047942"/>
    </source>
</evidence>
<protein>
    <recommendedName>
        <fullName evidence="1">site-specific DNA-methyltransferase (adenine-specific)</fullName>
        <ecNumber evidence="1">2.1.1.72</ecNumber>
    </recommendedName>
</protein>
<dbReference type="EMBL" id="QMFB01000003">
    <property type="protein sequence ID" value="RAV21845.1"/>
    <property type="molecule type" value="Genomic_DNA"/>
</dbReference>
<dbReference type="InterPro" id="IPR029063">
    <property type="entry name" value="SAM-dependent_MTases_sf"/>
</dbReference>
<evidence type="ECO:0000256" key="3">
    <source>
        <dbReference type="ARBA" id="ARBA00022679"/>
    </source>
</evidence>
<dbReference type="GO" id="GO:0008170">
    <property type="term" value="F:N-methyltransferase activity"/>
    <property type="evidence" value="ECO:0007669"/>
    <property type="project" value="InterPro"/>
</dbReference>